<reference evidence="2 3" key="1">
    <citation type="submission" date="2014-09" db="EMBL/GenBank/DDBJ databases">
        <authorList>
            <person name="Ellenberger Sabrina"/>
        </authorList>
    </citation>
    <scope>NUCLEOTIDE SEQUENCE [LARGE SCALE GENOMIC DNA]</scope>
    <source>
        <strain evidence="2 3">CBS 412.66</strain>
    </source>
</reference>
<feature type="region of interest" description="Disordered" evidence="1">
    <location>
        <begin position="1"/>
        <end position="88"/>
    </location>
</feature>
<evidence type="ECO:0000313" key="3">
    <source>
        <dbReference type="Proteomes" id="UP000054107"/>
    </source>
</evidence>
<evidence type="ECO:0000313" key="2">
    <source>
        <dbReference type="EMBL" id="CEP14248.1"/>
    </source>
</evidence>
<dbReference type="EMBL" id="LN731097">
    <property type="protein sequence ID" value="CEP14248.1"/>
    <property type="molecule type" value="Genomic_DNA"/>
</dbReference>
<accession>A0A0B7N786</accession>
<feature type="compositionally biased region" description="Basic and acidic residues" evidence="1">
    <location>
        <begin position="168"/>
        <end position="188"/>
    </location>
</feature>
<feature type="compositionally biased region" description="Polar residues" evidence="1">
    <location>
        <begin position="124"/>
        <end position="146"/>
    </location>
</feature>
<sequence length="201" mass="21600">MLPPIPVSRSEKAIRQRNITQAQKESSKRDKGKASTSSLIPAAQQEAVTAPKKNKGKEKASILHPAAHNFQQDLDAPGPSTAPSYSTSVSTLVEDFDAIFLAMSPKEVEDFFNTFQDPVPSLNLAKTASPSGPSISETASISNTSAPAPKASGETDTEDKRVFKKVQKKIDKREELEKVKDEAKDSSKSMKCPTCGGTDHA</sequence>
<dbReference type="AlphaFoldDB" id="A0A0B7N786"/>
<gene>
    <name evidence="2" type="primary">PARPA_08416.1 scaffold 32947</name>
</gene>
<feature type="region of interest" description="Disordered" evidence="1">
    <location>
        <begin position="122"/>
        <end position="201"/>
    </location>
</feature>
<proteinExistence type="predicted"/>
<protein>
    <submittedName>
        <fullName evidence="2">Uncharacterized protein</fullName>
    </submittedName>
</protein>
<organism evidence="2 3">
    <name type="scientific">Parasitella parasitica</name>
    <dbReference type="NCBI Taxonomy" id="35722"/>
    <lineage>
        <taxon>Eukaryota</taxon>
        <taxon>Fungi</taxon>
        <taxon>Fungi incertae sedis</taxon>
        <taxon>Mucoromycota</taxon>
        <taxon>Mucoromycotina</taxon>
        <taxon>Mucoromycetes</taxon>
        <taxon>Mucorales</taxon>
        <taxon>Mucorineae</taxon>
        <taxon>Mucoraceae</taxon>
        <taxon>Parasitella</taxon>
    </lineage>
</organism>
<keyword evidence="3" id="KW-1185">Reference proteome</keyword>
<dbReference type="Proteomes" id="UP000054107">
    <property type="component" value="Unassembled WGS sequence"/>
</dbReference>
<evidence type="ECO:0000256" key="1">
    <source>
        <dbReference type="SAM" id="MobiDB-lite"/>
    </source>
</evidence>
<name>A0A0B7N786_9FUNG</name>